<dbReference type="AlphaFoldDB" id="A0A9W9NIP1"/>
<organism evidence="1 2">
    <name type="scientific">Penicillium chermesinum</name>
    <dbReference type="NCBI Taxonomy" id="63820"/>
    <lineage>
        <taxon>Eukaryota</taxon>
        <taxon>Fungi</taxon>
        <taxon>Dikarya</taxon>
        <taxon>Ascomycota</taxon>
        <taxon>Pezizomycotina</taxon>
        <taxon>Eurotiomycetes</taxon>
        <taxon>Eurotiomycetidae</taxon>
        <taxon>Eurotiales</taxon>
        <taxon>Aspergillaceae</taxon>
        <taxon>Penicillium</taxon>
    </lineage>
</organism>
<dbReference type="GeneID" id="83206344"/>
<protein>
    <submittedName>
        <fullName evidence="1">Uncharacterized protein</fullName>
    </submittedName>
</protein>
<keyword evidence="2" id="KW-1185">Reference proteome</keyword>
<accession>A0A9W9NIP1</accession>
<name>A0A9W9NIP1_9EURO</name>
<dbReference type="EMBL" id="JAPQKS010000007">
    <property type="protein sequence ID" value="KAJ5220541.1"/>
    <property type="molecule type" value="Genomic_DNA"/>
</dbReference>
<comment type="caution">
    <text evidence="1">The sequence shown here is derived from an EMBL/GenBank/DDBJ whole genome shotgun (WGS) entry which is preliminary data.</text>
</comment>
<gene>
    <name evidence="1" type="ORF">N7468_009745</name>
</gene>
<reference evidence="1" key="1">
    <citation type="submission" date="2022-11" db="EMBL/GenBank/DDBJ databases">
        <authorList>
            <person name="Petersen C."/>
        </authorList>
    </citation>
    <scope>NUCLEOTIDE SEQUENCE</scope>
    <source>
        <strain evidence="1">IBT 19713</strain>
    </source>
</reference>
<evidence type="ECO:0000313" key="2">
    <source>
        <dbReference type="Proteomes" id="UP001150941"/>
    </source>
</evidence>
<reference evidence="1" key="2">
    <citation type="journal article" date="2023" name="IMA Fungus">
        <title>Comparative genomic study of the Penicillium genus elucidates a diverse pangenome and 15 lateral gene transfer events.</title>
        <authorList>
            <person name="Petersen C."/>
            <person name="Sorensen T."/>
            <person name="Nielsen M.R."/>
            <person name="Sondergaard T.E."/>
            <person name="Sorensen J.L."/>
            <person name="Fitzpatrick D.A."/>
            <person name="Frisvad J.C."/>
            <person name="Nielsen K.L."/>
        </authorList>
    </citation>
    <scope>NUCLEOTIDE SEQUENCE</scope>
    <source>
        <strain evidence="1">IBT 19713</strain>
    </source>
</reference>
<sequence length="104" mass="11838">MVSHSEHHCGFCQKTYARRMYSNHHAKKITYRDLQTTYFFDTNGAVKGFESQRRVARPATHASRRKPNAHPPYHVVVAPGVALPAAMPSSHLMHGMLRIKDAIR</sequence>
<evidence type="ECO:0000313" key="1">
    <source>
        <dbReference type="EMBL" id="KAJ5220541.1"/>
    </source>
</evidence>
<proteinExistence type="predicted"/>
<dbReference type="RefSeq" id="XP_058327371.1">
    <property type="nucleotide sequence ID" value="XM_058479041.1"/>
</dbReference>
<dbReference type="Proteomes" id="UP001150941">
    <property type="component" value="Unassembled WGS sequence"/>
</dbReference>